<proteinExistence type="predicted"/>
<gene>
    <name evidence="2" type="ORF">FRX31_016710</name>
</gene>
<evidence type="ECO:0000313" key="2">
    <source>
        <dbReference type="EMBL" id="KAF5193696.1"/>
    </source>
</evidence>
<accession>A0A7J6W8E8</accession>
<evidence type="ECO:0000313" key="3">
    <source>
        <dbReference type="Proteomes" id="UP000554482"/>
    </source>
</evidence>
<comment type="caution">
    <text evidence="2">The sequence shown here is derived from an EMBL/GenBank/DDBJ whole genome shotgun (WGS) entry which is preliminary data.</text>
</comment>
<dbReference type="Proteomes" id="UP000554482">
    <property type="component" value="Unassembled WGS sequence"/>
</dbReference>
<protein>
    <submittedName>
        <fullName evidence="2">Uncharacterized protein</fullName>
    </submittedName>
</protein>
<reference evidence="2 3" key="1">
    <citation type="submission" date="2020-06" db="EMBL/GenBank/DDBJ databases">
        <title>Transcriptomic and genomic resources for Thalictrum thalictroides and T. hernandezii: Facilitating candidate gene discovery in an emerging model plant lineage.</title>
        <authorList>
            <person name="Arias T."/>
            <person name="Riano-Pachon D.M."/>
            <person name="Di Stilio V.S."/>
        </authorList>
    </citation>
    <scope>NUCLEOTIDE SEQUENCE [LARGE SCALE GENOMIC DNA]</scope>
    <source>
        <strain evidence="3">cv. WT478/WT964</strain>
        <tissue evidence="2">Leaves</tissue>
    </source>
</reference>
<name>A0A7J6W8E8_THATH</name>
<keyword evidence="3" id="KW-1185">Reference proteome</keyword>
<dbReference type="AlphaFoldDB" id="A0A7J6W8E8"/>
<dbReference type="EMBL" id="JABWDY010019742">
    <property type="protein sequence ID" value="KAF5193696.1"/>
    <property type="molecule type" value="Genomic_DNA"/>
</dbReference>
<sequence length="113" mass="12480">MIQPDRYYHFPQINNEKIPDVEHQLKAIAGSVAVITADINALTFEMETIQLGNANREEHVNNTSQIAGEESPDNSSIHKKTLHGGSKDKCRPMINGLIPSINCIADAVKSNRD</sequence>
<organism evidence="2 3">
    <name type="scientific">Thalictrum thalictroides</name>
    <name type="common">Rue-anemone</name>
    <name type="synonym">Anemone thalictroides</name>
    <dbReference type="NCBI Taxonomy" id="46969"/>
    <lineage>
        <taxon>Eukaryota</taxon>
        <taxon>Viridiplantae</taxon>
        <taxon>Streptophyta</taxon>
        <taxon>Embryophyta</taxon>
        <taxon>Tracheophyta</taxon>
        <taxon>Spermatophyta</taxon>
        <taxon>Magnoliopsida</taxon>
        <taxon>Ranunculales</taxon>
        <taxon>Ranunculaceae</taxon>
        <taxon>Thalictroideae</taxon>
        <taxon>Thalictrum</taxon>
    </lineage>
</organism>
<evidence type="ECO:0000256" key="1">
    <source>
        <dbReference type="SAM" id="MobiDB-lite"/>
    </source>
</evidence>
<feature type="region of interest" description="Disordered" evidence="1">
    <location>
        <begin position="63"/>
        <end position="89"/>
    </location>
</feature>